<dbReference type="GO" id="GO:0016559">
    <property type="term" value="P:peroxisome fission"/>
    <property type="evidence" value="ECO:0007669"/>
    <property type="project" value="TreeGrafter"/>
</dbReference>
<name>A0A0D2D7T1_9EURO</name>
<proteinExistence type="predicted"/>
<protein>
    <recommendedName>
        <fullName evidence="8">GED domain-containing protein</fullName>
    </recommendedName>
</protein>
<dbReference type="GO" id="GO:0008017">
    <property type="term" value="F:microtubule binding"/>
    <property type="evidence" value="ECO:0007669"/>
    <property type="project" value="TreeGrafter"/>
</dbReference>
<dbReference type="RefSeq" id="XP_016252015.1">
    <property type="nucleotide sequence ID" value="XM_016390113.1"/>
</dbReference>
<dbReference type="Gene3D" id="3.40.50.300">
    <property type="entry name" value="P-loop containing nucleotide triphosphate hydrolases"/>
    <property type="match status" value="1"/>
</dbReference>
<dbReference type="InterPro" id="IPR045063">
    <property type="entry name" value="Dynamin_N"/>
</dbReference>
<dbReference type="PRINTS" id="PR00195">
    <property type="entry name" value="DYNAMIN"/>
</dbReference>
<evidence type="ECO:0000259" key="4">
    <source>
        <dbReference type="PROSITE" id="PS51388"/>
    </source>
</evidence>
<feature type="compositionally biased region" description="Polar residues" evidence="3">
    <location>
        <begin position="772"/>
        <end position="785"/>
    </location>
</feature>
<dbReference type="GO" id="GO:0005739">
    <property type="term" value="C:mitochondrion"/>
    <property type="evidence" value="ECO:0007669"/>
    <property type="project" value="TreeGrafter"/>
</dbReference>
<dbReference type="GO" id="GO:0000266">
    <property type="term" value="P:mitochondrial fission"/>
    <property type="evidence" value="ECO:0007669"/>
    <property type="project" value="TreeGrafter"/>
</dbReference>
<feature type="domain" description="Dynamin-type G" evidence="5">
    <location>
        <begin position="33"/>
        <end position="318"/>
    </location>
</feature>
<dbReference type="GO" id="GO:0005525">
    <property type="term" value="F:GTP binding"/>
    <property type="evidence" value="ECO:0007669"/>
    <property type="project" value="InterPro"/>
</dbReference>
<dbReference type="InterPro" id="IPR027417">
    <property type="entry name" value="P-loop_NTPase"/>
</dbReference>
<feature type="compositionally biased region" description="Polar residues" evidence="3">
    <location>
        <begin position="792"/>
        <end position="813"/>
    </location>
</feature>
<dbReference type="VEuPathDB" id="FungiDB:PV07_03391"/>
<dbReference type="PROSITE" id="PS51718">
    <property type="entry name" value="G_DYNAMIN_2"/>
    <property type="match status" value="1"/>
</dbReference>
<dbReference type="CDD" id="cd08771">
    <property type="entry name" value="DLP_1"/>
    <property type="match status" value="1"/>
</dbReference>
<dbReference type="GO" id="GO:0048312">
    <property type="term" value="P:intracellular distribution of mitochondria"/>
    <property type="evidence" value="ECO:0007669"/>
    <property type="project" value="TreeGrafter"/>
</dbReference>
<dbReference type="SUPFAM" id="SSF52540">
    <property type="entry name" value="P-loop containing nucleoside triphosphate hydrolases"/>
    <property type="match status" value="1"/>
</dbReference>
<sequence length="848" mass="94478">MEPMYPEVHWQVQEHDELLDVVDSLRSQGVQHYIDLPQLIVCGDQSAGKSSVLEAISGGLRFPTRDTLCTRFATELILRRGPTSQTRISIIPDGDRPKTEQDALAGFVPPITNLDQFPAIIDAAATAMGIDPDRKTFSKDTLRVELSGPTQPHLILVDLPGLYHAGDEHQSTADAEVIRKLVKSYMGKQRSIILAVVSAQNILPMQVVTEYAKEQDPLGERTLGIITKPDTLEAGSAKQSDYQELVRRDDGKFKLGWHMLRNRDYSTRGCSTAERDQAEEDFFKQEDWKALPKGRVGIQSLRTRLSKILLSHISKELPEILREVESGILKCEEGLKELGSSRDTIALQRKYLRDASKKFSDLMKDSIGGDYSDPFFDPRNEEGYKRRLRAVIQNIMSGFAEEMRLRGHSVRLVDSKPDHHGPDGTDNPQVRTRDEFLEYVKHRMRINRGTELPGIFNPSVIGELFRDQSKGWEAIVHRARKKLMDATEDTITRALGHVTDQSTAYAIQLYLIQSRLGTIGEGFHKKTDEVLTPHKKGHPATLNHYFIENLQKKRRQESRKLMAEKLANFFGKGPEGEGGSDQFYEGQFNMRALLDSLVMQTEVDFERFACIEATNAMEAYYKVALKSVIDSFNTYAVEGALMKELPNILAAEVVDKLDDEAVRKVAAESAESIAQRAELEQKHSTLQQSLKTLQRLKIAKISDPISEPNAINSIGPEASSAAVSTVSVEPDSPRQRARASSTALTSPDSAIGLGDEEDDENISKPTEDFRRSYTSPRRYVTSTGSPRHRRISSVQGDTYNAANKSPATEQVYATTLLGDDTTSAGSSSPVHGSGSSGQPRRVSIRSHS</sequence>
<dbReference type="Pfam" id="PF01031">
    <property type="entry name" value="Dynamin_M"/>
    <property type="match status" value="1"/>
</dbReference>
<dbReference type="InterPro" id="IPR020850">
    <property type="entry name" value="GED_dom"/>
</dbReference>
<keyword evidence="1" id="KW-0547">Nucleotide-binding</keyword>
<evidence type="ECO:0000256" key="1">
    <source>
        <dbReference type="ARBA" id="ARBA00022741"/>
    </source>
</evidence>
<evidence type="ECO:0000256" key="2">
    <source>
        <dbReference type="ARBA" id="ARBA00023134"/>
    </source>
</evidence>
<feature type="region of interest" description="Disordered" evidence="3">
    <location>
        <begin position="707"/>
        <end position="848"/>
    </location>
</feature>
<dbReference type="EMBL" id="KN847041">
    <property type="protein sequence ID" value="KIW31799.1"/>
    <property type="molecule type" value="Genomic_DNA"/>
</dbReference>
<dbReference type="GO" id="GO:0006897">
    <property type="term" value="P:endocytosis"/>
    <property type="evidence" value="ECO:0007669"/>
    <property type="project" value="TreeGrafter"/>
</dbReference>
<dbReference type="InterPro" id="IPR022812">
    <property type="entry name" value="Dynamin"/>
</dbReference>
<dbReference type="GO" id="GO:0003924">
    <property type="term" value="F:GTPase activity"/>
    <property type="evidence" value="ECO:0007669"/>
    <property type="project" value="InterPro"/>
</dbReference>
<dbReference type="Proteomes" id="UP000054466">
    <property type="component" value="Unassembled WGS sequence"/>
</dbReference>
<dbReference type="STRING" id="569365.A0A0D2D7T1"/>
<feature type="domain" description="GED" evidence="4">
    <location>
        <begin position="610"/>
        <end position="701"/>
    </location>
</feature>
<feature type="compositionally biased region" description="Low complexity" evidence="3">
    <location>
        <begin position="823"/>
        <end position="837"/>
    </location>
</feature>
<dbReference type="FunFam" id="3.40.50.300:FF:001425">
    <property type="entry name" value="Dynamin GTPase, putative"/>
    <property type="match status" value="1"/>
</dbReference>
<evidence type="ECO:0000259" key="5">
    <source>
        <dbReference type="PROSITE" id="PS51718"/>
    </source>
</evidence>
<evidence type="ECO:0008006" key="8">
    <source>
        <dbReference type="Google" id="ProtNLM"/>
    </source>
</evidence>
<dbReference type="GO" id="GO:0016020">
    <property type="term" value="C:membrane"/>
    <property type="evidence" value="ECO:0007669"/>
    <property type="project" value="TreeGrafter"/>
</dbReference>
<dbReference type="GO" id="GO:0005874">
    <property type="term" value="C:microtubule"/>
    <property type="evidence" value="ECO:0007669"/>
    <property type="project" value="TreeGrafter"/>
</dbReference>
<dbReference type="HOGENOM" id="CLU_008964_7_1_1"/>
<feature type="compositionally biased region" description="Polar residues" evidence="3">
    <location>
        <begin position="738"/>
        <end position="748"/>
    </location>
</feature>
<dbReference type="InterPro" id="IPR001401">
    <property type="entry name" value="Dynamin_GTPase"/>
</dbReference>
<accession>A0A0D2D7T1</accession>
<dbReference type="AlphaFoldDB" id="A0A0D2D7T1"/>
<feature type="compositionally biased region" description="Low complexity" evidence="3">
    <location>
        <begin position="718"/>
        <end position="728"/>
    </location>
</feature>
<dbReference type="PANTHER" id="PTHR11566:SF149">
    <property type="entry name" value="GTPASE, PUTATIVE (AFU_ORTHOLOGUE AFUA_6G11890)-RELATED"/>
    <property type="match status" value="1"/>
</dbReference>
<evidence type="ECO:0000313" key="6">
    <source>
        <dbReference type="EMBL" id="KIW31799.1"/>
    </source>
</evidence>
<evidence type="ECO:0000313" key="7">
    <source>
        <dbReference type="Proteomes" id="UP000054466"/>
    </source>
</evidence>
<dbReference type="OrthoDB" id="415706at2759"/>
<dbReference type="InterPro" id="IPR030381">
    <property type="entry name" value="G_DYNAMIN_dom"/>
</dbReference>
<dbReference type="InterPro" id="IPR000375">
    <property type="entry name" value="Dynamin_stalk"/>
</dbReference>
<dbReference type="PROSITE" id="PS51388">
    <property type="entry name" value="GED"/>
    <property type="match status" value="1"/>
</dbReference>
<evidence type="ECO:0000256" key="3">
    <source>
        <dbReference type="SAM" id="MobiDB-lite"/>
    </source>
</evidence>
<keyword evidence="2" id="KW-0342">GTP-binding</keyword>
<organism evidence="6 7">
    <name type="scientific">Cladophialophora immunda</name>
    <dbReference type="NCBI Taxonomy" id="569365"/>
    <lineage>
        <taxon>Eukaryota</taxon>
        <taxon>Fungi</taxon>
        <taxon>Dikarya</taxon>
        <taxon>Ascomycota</taxon>
        <taxon>Pezizomycotina</taxon>
        <taxon>Eurotiomycetes</taxon>
        <taxon>Chaetothyriomycetidae</taxon>
        <taxon>Chaetothyriales</taxon>
        <taxon>Herpotrichiellaceae</taxon>
        <taxon>Cladophialophora</taxon>
    </lineage>
</organism>
<feature type="compositionally biased region" description="Basic and acidic residues" evidence="3">
    <location>
        <begin position="761"/>
        <end position="771"/>
    </location>
</feature>
<keyword evidence="7" id="KW-1185">Reference proteome</keyword>
<reference evidence="6 7" key="1">
    <citation type="submission" date="2015-01" db="EMBL/GenBank/DDBJ databases">
        <title>The Genome Sequence of Cladophialophora immunda CBS83496.</title>
        <authorList>
            <consortium name="The Broad Institute Genomics Platform"/>
            <person name="Cuomo C."/>
            <person name="de Hoog S."/>
            <person name="Gorbushina A."/>
            <person name="Stielow B."/>
            <person name="Teixiera M."/>
            <person name="Abouelleil A."/>
            <person name="Chapman S.B."/>
            <person name="Priest M."/>
            <person name="Young S.K."/>
            <person name="Wortman J."/>
            <person name="Nusbaum C."/>
            <person name="Birren B."/>
        </authorList>
    </citation>
    <scope>NUCLEOTIDE SEQUENCE [LARGE SCALE GENOMIC DNA]</scope>
    <source>
        <strain evidence="6 7">CBS 83496</strain>
    </source>
</reference>
<dbReference type="GeneID" id="27342585"/>
<dbReference type="Pfam" id="PF00350">
    <property type="entry name" value="Dynamin_N"/>
    <property type="match status" value="1"/>
</dbReference>
<gene>
    <name evidence="6" type="ORF">PV07_03391</name>
</gene>
<dbReference type="SMART" id="SM00053">
    <property type="entry name" value="DYNc"/>
    <property type="match status" value="1"/>
</dbReference>
<dbReference type="PANTHER" id="PTHR11566">
    <property type="entry name" value="DYNAMIN"/>
    <property type="match status" value="1"/>
</dbReference>